<evidence type="ECO:0000256" key="1">
    <source>
        <dbReference type="SAM" id="MobiDB-lite"/>
    </source>
</evidence>
<feature type="compositionally biased region" description="Basic and acidic residues" evidence="1">
    <location>
        <begin position="111"/>
        <end position="120"/>
    </location>
</feature>
<comment type="caution">
    <text evidence="2">The sequence shown here is derived from an EMBL/GenBank/DDBJ whole genome shotgun (WGS) entry which is preliminary data.</text>
</comment>
<feature type="region of interest" description="Disordered" evidence="1">
    <location>
        <begin position="1"/>
        <end position="25"/>
    </location>
</feature>
<feature type="compositionally biased region" description="Polar residues" evidence="1">
    <location>
        <begin position="89"/>
        <end position="110"/>
    </location>
</feature>
<organism evidence="2 3">
    <name type="scientific">Cirrhinus mrigala</name>
    <name type="common">Mrigala</name>
    <dbReference type="NCBI Taxonomy" id="683832"/>
    <lineage>
        <taxon>Eukaryota</taxon>
        <taxon>Metazoa</taxon>
        <taxon>Chordata</taxon>
        <taxon>Craniata</taxon>
        <taxon>Vertebrata</taxon>
        <taxon>Euteleostomi</taxon>
        <taxon>Actinopterygii</taxon>
        <taxon>Neopterygii</taxon>
        <taxon>Teleostei</taxon>
        <taxon>Ostariophysi</taxon>
        <taxon>Cypriniformes</taxon>
        <taxon>Cyprinidae</taxon>
        <taxon>Labeoninae</taxon>
        <taxon>Labeonini</taxon>
        <taxon>Cirrhinus</taxon>
    </lineage>
</organism>
<dbReference type="AlphaFoldDB" id="A0ABD0MH76"/>
<protein>
    <submittedName>
        <fullName evidence="2">Uncharacterized protein</fullName>
    </submittedName>
</protein>
<dbReference type="EMBL" id="JAMKFB020000716">
    <property type="protein sequence ID" value="KAL0147996.1"/>
    <property type="molecule type" value="Genomic_DNA"/>
</dbReference>
<keyword evidence="3" id="KW-1185">Reference proteome</keyword>
<name>A0ABD0MH76_CIRMR</name>
<accession>A0ABD0MH76</accession>
<reference evidence="2 3" key="1">
    <citation type="submission" date="2024-05" db="EMBL/GenBank/DDBJ databases">
        <title>Genome sequencing and assembly of Indian major carp, Cirrhinus mrigala (Hamilton, 1822).</title>
        <authorList>
            <person name="Mohindra V."/>
            <person name="Chowdhury L.M."/>
            <person name="Lal K."/>
            <person name="Jena J.K."/>
        </authorList>
    </citation>
    <scope>NUCLEOTIDE SEQUENCE [LARGE SCALE GENOMIC DNA]</scope>
    <source>
        <strain evidence="2">CM1030</strain>
        <tissue evidence="2">Blood</tissue>
    </source>
</reference>
<proteinExistence type="predicted"/>
<gene>
    <name evidence="2" type="ORF">M9458_056723</name>
</gene>
<evidence type="ECO:0000313" key="2">
    <source>
        <dbReference type="EMBL" id="KAL0147996.1"/>
    </source>
</evidence>
<dbReference type="Proteomes" id="UP001529510">
    <property type="component" value="Unassembled WGS sequence"/>
</dbReference>
<evidence type="ECO:0000313" key="3">
    <source>
        <dbReference type="Proteomes" id="UP001529510"/>
    </source>
</evidence>
<feature type="compositionally biased region" description="Polar residues" evidence="1">
    <location>
        <begin position="16"/>
        <end position="25"/>
    </location>
</feature>
<feature type="region of interest" description="Disordered" evidence="1">
    <location>
        <begin position="88"/>
        <end position="123"/>
    </location>
</feature>
<sequence length="169" mass="17527">MQLSPERSLWLPPTAVSGNPHRSTNPLHFPQFRTWGSPLPVPENFAAIGSSDRPGDTIGESRDGSANHHRTVCTGLNPVGPPAPIGSPHRSNGTACASTAGTPANTSSHATARDATRDHTITGGAGVCREPAFGVSREVRRIARQMQGISVAVLTVCQPAAASIPNGRG</sequence>